<dbReference type="KEGG" id="cic:CICLE_v10009955mg"/>
<gene>
    <name evidence="1" type="ORF">CICLE_v10009955mg</name>
</gene>
<dbReference type="AlphaFoldDB" id="V4UGH6"/>
<proteinExistence type="predicted"/>
<name>V4UGH6_CITCL</name>
<accession>V4UGH6</accession>
<sequence length="116" mass="12237">MCRFLLPNKRSFLNPLAALGELSSLFHFFLECIGSVFNSLGGGVETFISEISGERVFSIIVALSSNLTEGKAKPFSCASGVGCMVVSEICTPCSSGTFVSSQRAGSALDNFSSSFM</sequence>
<dbReference type="InParanoid" id="V4UGH6"/>
<keyword evidence="2" id="KW-1185">Reference proteome</keyword>
<dbReference type="EMBL" id="KI535697">
    <property type="protein sequence ID" value="ESR65172.1"/>
    <property type="molecule type" value="Genomic_DNA"/>
</dbReference>
<dbReference type="Gramene" id="ESR65172">
    <property type="protein sequence ID" value="ESR65172"/>
    <property type="gene ID" value="CICLE_v10009955mg"/>
</dbReference>
<reference evidence="1 2" key="1">
    <citation type="submission" date="2013-10" db="EMBL/GenBank/DDBJ databases">
        <authorList>
            <consortium name="International Citrus Genome Consortium"/>
            <person name="Jenkins J."/>
            <person name="Schmutz J."/>
            <person name="Prochnik S."/>
            <person name="Rokhsar D."/>
            <person name="Gmitter F."/>
            <person name="Ollitrault P."/>
            <person name="Machado M."/>
            <person name="Talon M."/>
            <person name="Wincker P."/>
            <person name="Jaillon O."/>
            <person name="Morgante M."/>
        </authorList>
    </citation>
    <scope>NUCLEOTIDE SEQUENCE</scope>
    <source>
        <strain evidence="2">cv. Clemenules</strain>
    </source>
</reference>
<evidence type="ECO:0000313" key="2">
    <source>
        <dbReference type="Proteomes" id="UP000030687"/>
    </source>
</evidence>
<evidence type="ECO:0000313" key="1">
    <source>
        <dbReference type="EMBL" id="ESR65172.1"/>
    </source>
</evidence>
<protein>
    <submittedName>
        <fullName evidence="1">Uncharacterized protein</fullName>
    </submittedName>
</protein>
<organism evidence="1 2">
    <name type="scientific">Citrus clementina</name>
    <name type="common">Clementine</name>
    <name type="synonym">Citrus deliciosa x Citrus sinensis</name>
    <dbReference type="NCBI Taxonomy" id="85681"/>
    <lineage>
        <taxon>Eukaryota</taxon>
        <taxon>Viridiplantae</taxon>
        <taxon>Streptophyta</taxon>
        <taxon>Embryophyta</taxon>
        <taxon>Tracheophyta</taxon>
        <taxon>Spermatophyta</taxon>
        <taxon>Magnoliopsida</taxon>
        <taxon>eudicotyledons</taxon>
        <taxon>Gunneridae</taxon>
        <taxon>Pentapetalae</taxon>
        <taxon>rosids</taxon>
        <taxon>malvids</taxon>
        <taxon>Sapindales</taxon>
        <taxon>Rutaceae</taxon>
        <taxon>Aurantioideae</taxon>
        <taxon>Citrus</taxon>
    </lineage>
</organism>
<dbReference type="Proteomes" id="UP000030687">
    <property type="component" value="Unassembled WGS sequence"/>
</dbReference>